<accession>H5SCI1</accession>
<dbReference type="GO" id="GO:0006729">
    <property type="term" value="P:tetrahydrobiopterin biosynthetic process"/>
    <property type="evidence" value="ECO:0007669"/>
    <property type="project" value="InterPro"/>
</dbReference>
<dbReference type="Gene3D" id="3.30.1360.20">
    <property type="entry name" value="Transcriptional coactivator/pterin dehydratase"/>
    <property type="match status" value="1"/>
</dbReference>
<dbReference type="EC" id="4.2.1.96" evidence="4"/>
<name>H5SCI1_9BACT</name>
<dbReference type="SUPFAM" id="SSF55248">
    <property type="entry name" value="PCD-like"/>
    <property type="match status" value="1"/>
</dbReference>
<dbReference type="InterPro" id="IPR036428">
    <property type="entry name" value="PCD_sf"/>
</dbReference>
<comment type="similarity">
    <text evidence="2 4">Belongs to the pterin-4-alpha-carbinolamine dehydratase family.</text>
</comment>
<dbReference type="NCBIfam" id="NF002016">
    <property type="entry name" value="PRK00823.1-1"/>
    <property type="match status" value="1"/>
</dbReference>
<reference evidence="5" key="1">
    <citation type="journal article" date="2005" name="Environ. Microbiol.">
        <title>Genetic and functional properties of uncultivated thermophilic crenarchaeotes from a subsurface gold mine as revealed by analysis of genome fragments.</title>
        <authorList>
            <person name="Nunoura T."/>
            <person name="Hirayama H."/>
            <person name="Takami H."/>
            <person name="Oida H."/>
            <person name="Nishi S."/>
            <person name="Shimamura S."/>
            <person name="Suzuki Y."/>
            <person name="Inagaki F."/>
            <person name="Takai K."/>
            <person name="Nealson K.H."/>
            <person name="Horikoshi K."/>
        </authorList>
    </citation>
    <scope>NUCLEOTIDE SEQUENCE</scope>
</reference>
<dbReference type="Pfam" id="PF01329">
    <property type="entry name" value="Pterin_4a"/>
    <property type="match status" value="1"/>
</dbReference>
<evidence type="ECO:0000256" key="4">
    <source>
        <dbReference type="HAMAP-Rule" id="MF_00434"/>
    </source>
</evidence>
<evidence type="ECO:0000256" key="3">
    <source>
        <dbReference type="ARBA" id="ARBA00023239"/>
    </source>
</evidence>
<dbReference type="GO" id="GO:0008124">
    <property type="term" value="F:4-alpha-hydroxytetrahydrobiopterin dehydratase activity"/>
    <property type="evidence" value="ECO:0007669"/>
    <property type="project" value="UniProtKB-UniRule"/>
</dbReference>
<protein>
    <recommendedName>
        <fullName evidence="4">Putative pterin-4-alpha-carbinolamine dehydratase</fullName>
        <shortName evidence="4">PHS</shortName>
        <ecNumber evidence="4">4.2.1.96</ecNumber>
    </recommendedName>
    <alternativeName>
        <fullName evidence="4">4-alpha-hydroxy-tetrahydropterin dehydratase</fullName>
    </alternativeName>
    <alternativeName>
        <fullName evidence="4">Pterin carbinolamine dehydratase</fullName>
        <shortName evidence="4">PCD</shortName>
    </alternativeName>
</protein>
<dbReference type="PANTHER" id="PTHR42805:SF1">
    <property type="entry name" value="PTERIN-4-ALPHA-CARBINOLAMINE DEHYDRATASE-RELATED"/>
    <property type="match status" value="1"/>
</dbReference>
<keyword evidence="3 4" id="KW-0456">Lyase</keyword>
<dbReference type="CDD" id="cd00913">
    <property type="entry name" value="PCD_DCoH_subfamily_a"/>
    <property type="match status" value="1"/>
</dbReference>
<evidence type="ECO:0000313" key="5">
    <source>
        <dbReference type="EMBL" id="BAL53867.1"/>
    </source>
</evidence>
<dbReference type="EMBL" id="AP011670">
    <property type="protein sequence ID" value="BAL53867.1"/>
    <property type="molecule type" value="Genomic_DNA"/>
</dbReference>
<evidence type="ECO:0000256" key="2">
    <source>
        <dbReference type="ARBA" id="ARBA00006472"/>
    </source>
</evidence>
<comment type="catalytic activity">
    <reaction evidence="1 4">
        <text>(4aS,6R)-4a-hydroxy-L-erythro-5,6,7,8-tetrahydrobiopterin = (6R)-L-erythro-6,7-dihydrobiopterin + H2O</text>
        <dbReference type="Rhea" id="RHEA:11920"/>
        <dbReference type="ChEBI" id="CHEBI:15377"/>
        <dbReference type="ChEBI" id="CHEBI:15642"/>
        <dbReference type="ChEBI" id="CHEBI:43120"/>
        <dbReference type="EC" id="4.2.1.96"/>
    </reaction>
</comment>
<dbReference type="InterPro" id="IPR001533">
    <property type="entry name" value="Pterin_deHydtase"/>
</dbReference>
<dbReference type="PANTHER" id="PTHR42805">
    <property type="entry name" value="PTERIN-4-ALPHA-CARBINOLAMINE DEHYDRATASE-RELATED"/>
    <property type="match status" value="1"/>
</dbReference>
<dbReference type="AlphaFoldDB" id="H5SCI1"/>
<proteinExistence type="inferred from homology"/>
<gene>
    <name evidence="5" type="ORF">HGMM_F10H10C02</name>
</gene>
<evidence type="ECO:0000256" key="1">
    <source>
        <dbReference type="ARBA" id="ARBA00001554"/>
    </source>
</evidence>
<dbReference type="InterPro" id="IPR050376">
    <property type="entry name" value="Pterin-4-alpha-carb_dehyd"/>
</dbReference>
<sequence length="120" mass="13650">MTPLAEMKCEACRGDAPPLSDAEIATLAPQVPQWTIVERDGIKRLERTFRFRDFAEALAFTNKVGELAEAEDHHPAILTEWGRVTVTWWTHKIRGLHRNDFIMAAKTDRLYAEVAASRSE</sequence>
<dbReference type="HAMAP" id="MF_00434">
    <property type="entry name" value="Pterin_4_alpha"/>
    <property type="match status" value="1"/>
</dbReference>
<organism evidence="5">
    <name type="scientific">uncultured Acidobacteriota bacterium</name>
    <dbReference type="NCBI Taxonomy" id="171953"/>
    <lineage>
        <taxon>Bacteria</taxon>
        <taxon>Pseudomonadati</taxon>
        <taxon>Acidobacteriota</taxon>
        <taxon>environmental samples</taxon>
    </lineage>
</organism>
<reference evidence="5" key="2">
    <citation type="journal article" date="2012" name="PLoS ONE">
        <title>A Deeply Branching Thermophilic Bacterium with an Ancient Acetyl-CoA Pathway Dominates a Subsurface Ecosystem.</title>
        <authorList>
            <person name="Takami H."/>
            <person name="Noguchi H."/>
            <person name="Takaki Y."/>
            <person name="Uchiyama I."/>
            <person name="Toyoda A."/>
            <person name="Nishi S."/>
            <person name="Chee G.-J."/>
            <person name="Arai W."/>
            <person name="Nunoura T."/>
            <person name="Itoh T."/>
            <person name="Hattori M."/>
            <person name="Takai K."/>
        </authorList>
    </citation>
    <scope>NUCLEOTIDE SEQUENCE</scope>
</reference>